<gene>
    <name evidence="2" type="ORF">MNBD_NITROSPINAE01-449</name>
</gene>
<organism evidence="2">
    <name type="scientific">hydrothermal vent metagenome</name>
    <dbReference type="NCBI Taxonomy" id="652676"/>
    <lineage>
        <taxon>unclassified sequences</taxon>
        <taxon>metagenomes</taxon>
        <taxon>ecological metagenomes</taxon>
    </lineage>
</organism>
<keyword evidence="1" id="KW-0812">Transmembrane</keyword>
<dbReference type="AlphaFoldDB" id="A0A3B1BT53"/>
<keyword evidence="1" id="KW-1133">Transmembrane helix</keyword>
<feature type="transmembrane region" description="Helical" evidence="1">
    <location>
        <begin position="87"/>
        <end position="106"/>
    </location>
</feature>
<feature type="transmembrane region" description="Helical" evidence="1">
    <location>
        <begin position="12"/>
        <end position="29"/>
    </location>
</feature>
<accession>A0A3B1BT53</accession>
<feature type="transmembrane region" description="Helical" evidence="1">
    <location>
        <begin position="36"/>
        <end position="54"/>
    </location>
</feature>
<evidence type="ECO:0000313" key="2">
    <source>
        <dbReference type="EMBL" id="VAX21486.1"/>
    </source>
</evidence>
<evidence type="ECO:0000256" key="1">
    <source>
        <dbReference type="SAM" id="Phobius"/>
    </source>
</evidence>
<sequence length="110" mass="12001">MNTENKKTAPPLGILVLLSFVLPGAGQLANDDKVKGYLFIAISMALLLMFFAKLTDIFPQVHEDLLAGVIPTITEEFMDKLESLGQILLAGLFLFIVATLDAVIVGKRRL</sequence>
<protein>
    <submittedName>
        <fullName evidence="2">Uncharacterized protein</fullName>
    </submittedName>
</protein>
<keyword evidence="1" id="KW-0472">Membrane</keyword>
<reference evidence="2" key="1">
    <citation type="submission" date="2018-06" db="EMBL/GenBank/DDBJ databases">
        <authorList>
            <person name="Zhirakovskaya E."/>
        </authorList>
    </citation>
    <scope>NUCLEOTIDE SEQUENCE</scope>
</reference>
<dbReference type="EMBL" id="UOGC01000120">
    <property type="protein sequence ID" value="VAX21486.1"/>
    <property type="molecule type" value="Genomic_DNA"/>
</dbReference>
<proteinExistence type="predicted"/>
<name>A0A3B1BT53_9ZZZZ</name>